<evidence type="ECO:0000313" key="3">
    <source>
        <dbReference type="Proteomes" id="UP001567538"/>
    </source>
</evidence>
<protein>
    <submittedName>
        <fullName evidence="2">Uncharacterized protein</fullName>
    </submittedName>
</protein>
<feature type="region of interest" description="Disordered" evidence="1">
    <location>
        <begin position="1"/>
        <end position="38"/>
    </location>
</feature>
<organism evidence="2 3">
    <name type="scientific">Salvia divinorum</name>
    <name type="common">Maria pastora</name>
    <name type="synonym">Diviner's sage</name>
    <dbReference type="NCBI Taxonomy" id="28513"/>
    <lineage>
        <taxon>Eukaryota</taxon>
        <taxon>Viridiplantae</taxon>
        <taxon>Streptophyta</taxon>
        <taxon>Embryophyta</taxon>
        <taxon>Tracheophyta</taxon>
        <taxon>Spermatophyta</taxon>
        <taxon>Magnoliopsida</taxon>
        <taxon>eudicotyledons</taxon>
        <taxon>Gunneridae</taxon>
        <taxon>Pentapetalae</taxon>
        <taxon>asterids</taxon>
        <taxon>lamiids</taxon>
        <taxon>Lamiales</taxon>
        <taxon>Lamiaceae</taxon>
        <taxon>Nepetoideae</taxon>
        <taxon>Mentheae</taxon>
        <taxon>Salviinae</taxon>
        <taxon>Salvia</taxon>
        <taxon>Salvia subgen. Calosphace</taxon>
    </lineage>
</organism>
<accession>A0ABD1FZL9</accession>
<gene>
    <name evidence="2" type="ORF">AAHA92_29823</name>
</gene>
<name>A0ABD1FZL9_SALDI</name>
<feature type="compositionally biased region" description="Polar residues" evidence="1">
    <location>
        <begin position="29"/>
        <end position="38"/>
    </location>
</feature>
<comment type="caution">
    <text evidence="2">The sequence shown here is derived from an EMBL/GenBank/DDBJ whole genome shotgun (WGS) entry which is preliminary data.</text>
</comment>
<dbReference type="EMBL" id="JBEAFC010000011">
    <property type="protein sequence ID" value="KAL1537292.1"/>
    <property type="molecule type" value="Genomic_DNA"/>
</dbReference>
<keyword evidence="3" id="KW-1185">Reference proteome</keyword>
<reference evidence="2 3" key="1">
    <citation type="submission" date="2024-06" db="EMBL/GenBank/DDBJ databases">
        <title>A chromosome level genome sequence of Diviner's sage (Salvia divinorum).</title>
        <authorList>
            <person name="Ford S.A."/>
            <person name="Ro D.-K."/>
            <person name="Ness R.W."/>
            <person name="Phillips M.A."/>
        </authorList>
    </citation>
    <scope>NUCLEOTIDE SEQUENCE [LARGE SCALE GENOMIC DNA]</scope>
    <source>
        <strain evidence="2">SAF-2024a</strain>
        <tissue evidence="2">Leaf</tissue>
    </source>
</reference>
<evidence type="ECO:0000313" key="2">
    <source>
        <dbReference type="EMBL" id="KAL1537292.1"/>
    </source>
</evidence>
<evidence type="ECO:0000256" key="1">
    <source>
        <dbReference type="SAM" id="MobiDB-lite"/>
    </source>
</evidence>
<proteinExistence type="predicted"/>
<dbReference type="AlphaFoldDB" id="A0ABD1FZL9"/>
<sequence>MGYPFQAPKTRNPLKYTFDGHFSPDTPRDGSTSESRCPNSSFQVIASSMVRMETARLEMVKKREMARLDAQRRQAELEDEMTRMMLQTQVRIASTVCHTRKRKKNSSDGALLLTLLLSNMI</sequence>
<dbReference type="Proteomes" id="UP001567538">
    <property type="component" value="Unassembled WGS sequence"/>
</dbReference>